<keyword evidence="5" id="KW-1185">Reference proteome</keyword>
<keyword evidence="1" id="KW-0560">Oxidoreductase</keyword>
<reference evidence="4 5" key="1">
    <citation type="journal article" date="2014" name="Int. J. Syst. Evol. Microbiol.">
        <title>Complete genome sequence of Corynebacterium casei LMG S-19264T (=DSM 44701T), isolated from a smear-ripened cheese.</title>
        <authorList>
            <consortium name="US DOE Joint Genome Institute (JGI-PGF)"/>
            <person name="Walter F."/>
            <person name="Albersmeier A."/>
            <person name="Kalinowski J."/>
            <person name="Ruckert C."/>
        </authorList>
    </citation>
    <scope>NUCLEOTIDE SEQUENCE [LARGE SCALE GENOMIC DNA]</scope>
    <source>
        <strain evidence="4 5">CGMCC 1.16330</strain>
    </source>
</reference>
<dbReference type="Proteomes" id="UP000597507">
    <property type="component" value="Unassembled WGS sequence"/>
</dbReference>
<dbReference type="AlphaFoldDB" id="A0A8J3ECV6"/>
<dbReference type="EMBL" id="BMKS01000007">
    <property type="protein sequence ID" value="GGG36707.1"/>
    <property type="molecule type" value="Genomic_DNA"/>
</dbReference>
<name>A0A8J3ECV6_9PROT</name>
<dbReference type="PANTHER" id="PTHR30137:SF8">
    <property type="entry name" value="BLR5498 PROTEIN"/>
    <property type="match status" value="1"/>
</dbReference>
<evidence type="ECO:0000256" key="1">
    <source>
        <dbReference type="ARBA" id="ARBA00023002"/>
    </source>
</evidence>
<comment type="caution">
    <text evidence="4">The sequence shown here is derived from an EMBL/GenBank/DDBJ whole genome shotgun (WGS) entry which is preliminary data.</text>
</comment>
<dbReference type="InterPro" id="IPR011251">
    <property type="entry name" value="Luciferase-like_dom"/>
</dbReference>
<dbReference type="Gene3D" id="3.20.20.30">
    <property type="entry name" value="Luciferase-like domain"/>
    <property type="match status" value="1"/>
</dbReference>
<sequence>MLRFSNFLFPESRDPAQDSRVIDESLAEARLCDALGVEVLWLAEHHFDGNCAYVDPVTFAAAVAASTTRIRVGFAVAQVSLHHPVRLAEQMALLDNIAHGRLIVGLGRGTAYNVYEYQGYGIAWQEAQARYEEAEQVMLRAWTSPEGFEHRGRFWTLKVPRLRPTPYTRPHPYVLRAASSEEGAIALGRRGLPFMMNVQSLEVTRRRMALYRAAMREAGHDEAHIARCVAESWVWRNVVVAETDAEAARIGIPAFEAMQEHRRRMRETVEAEQGIVMRREAAPPARVQVEHALIHGSPDTVAERMAELDAIGVGGVICSFRLGPMPAEVAAESIRLFMTRVAPRFRSRRAPPAAAAE</sequence>
<evidence type="ECO:0000259" key="3">
    <source>
        <dbReference type="Pfam" id="PF00296"/>
    </source>
</evidence>
<feature type="domain" description="Luciferase-like" evidence="3">
    <location>
        <begin position="3"/>
        <end position="313"/>
    </location>
</feature>
<evidence type="ECO:0000313" key="4">
    <source>
        <dbReference type="EMBL" id="GGG36707.1"/>
    </source>
</evidence>
<proteinExistence type="predicted"/>
<dbReference type="RefSeq" id="WP_188900812.1">
    <property type="nucleotide sequence ID" value="NZ_BMKS01000007.1"/>
</dbReference>
<dbReference type="GO" id="GO:0005829">
    <property type="term" value="C:cytosol"/>
    <property type="evidence" value="ECO:0007669"/>
    <property type="project" value="TreeGrafter"/>
</dbReference>
<dbReference type="GO" id="GO:0004497">
    <property type="term" value="F:monooxygenase activity"/>
    <property type="evidence" value="ECO:0007669"/>
    <property type="project" value="UniProtKB-KW"/>
</dbReference>
<keyword evidence="2" id="KW-0503">Monooxygenase</keyword>
<dbReference type="SUPFAM" id="SSF51679">
    <property type="entry name" value="Bacterial luciferase-like"/>
    <property type="match status" value="1"/>
</dbReference>
<accession>A0A8J3ECV6</accession>
<dbReference type="InterPro" id="IPR036661">
    <property type="entry name" value="Luciferase-like_sf"/>
</dbReference>
<evidence type="ECO:0000313" key="5">
    <source>
        <dbReference type="Proteomes" id="UP000597507"/>
    </source>
</evidence>
<organism evidence="4 5">
    <name type="scientific">Caldovatus sediminis</name>
    <dbReference type="NCBI Taxonomy" id="2041189"/>
    <lineage>
        <taxon>Bacteria</taxon>
        <taxon>Pseudomonadati</taxon>
        <taxon>Pseudomonadota</taxon>
        <taxon>Alphaproteobacteria</taxon>
        <taxon>Acetobacterales</taxon>
        <taxon>Roseomonadaceae</taxon>
        <taxon>Caldovatus</taxon>
    </lineage>
</organism>
<dbReference type="InterPro" id="IPR050766">
    <property type="entry name" value="Bact_Lucif_Oxidored"/>
</dbReference>
<gene>
    <name evidence="4" type="ORF">GCM10010964_25700</name>
</gene>
<dbReference type="Pfam" id="PF00296">
    <property type="entry name" value="Bac_luciferase"/>
    <property type="match status" value="1"/>
</dbReference>
<dbReference type="GO" id="GO:0016705">
    <property type="term" value="F:oxidoreductase activity, acting on paired donors, with incorporation or reduction of molecular oxygen"/>
    <property type="evidence" value="ECO:0007669"/>
    <property type="project" value="InterPro"/>
</dbReference>
<dbReference type="PANTHER" id="PTHR30137">
    <property type="entry name" value="LUCIFERASE-LIKE MONOOXYGENASE"/>
    <property type="match status" value="1"/>
</dbReference>
<evidence type="ECO:0000256" key="2">
    <source>
        <dbReference type="ARBA" id="ARBA00023033"/>
    </source>
</evidence>
<protein>
    <submittedName>
        <fullName evidence="4">Luciferase</fullName>
    </submittedName>
</protein>